<dbReference type="GO" id="GO:0005507">
    <property type="term" value="F:copper ion binding"/>
    <property type="evidence" value="ECO:0007669"/>
    <property type="project" value="TreeGrafter"/>
</dbReference>
<dbReference type="GO" id="GO:0010038">
    <property type="term" value="P:response to metal ion"/>
    <property type="evidence" value="ECO:0007669"/>
    <property type="project" value="InterPro"/>
</dbReference>
<keyword evidence="2" id="KW-0732">Signal</keyword>
<sequence>MHIFTILIMFFPLVTQKQKCNKLLLDSFFIKNFLKKNSLIKKTCYNKYYTVYNRKMSSKMDEDSPFIAVYVTTPNKDVAENISNVLLREKLASCVNIIPGILSLYHWKGEIAKDNEVLMMIKTKKHLFQEIVNSVKLNHPYEVPEVIAIPIQLGNKEYLDWISNSVKSVDNHGIK</sequence>
<dbReference type="PANTHER" id="PTHR23419">
    <property type="entry name" value="DIVALENT CATION TOLERANCE CUTA-RELATED"/>
    <property type="match status" value="1"/>
</dbReference>
<dbReference type="InterPro" id="IPR011322">
    <property type="entry name" value="N-reg_PII-like_a/b"/>
</dbReference>
<dbReference type="SUPFAM" id="SSF54913">
    <property type="entry name" value="GlnB-like"/>
    <property type="match status" value="1"/>
</dbReference>
<proteinExistence type="inferred from homology"/>
<evidence type="ECO:0000313" key="3">
    <source>
        <dbReference type="EMBL" id="CRH02913.1"/>
    </source>
</evidence>
<reference evidence="3 4" key="1">
    <citation type="submission" date="2015-04" db="EMBL/GenBank/DDBJ databases">
        <authorList>
            <consortium name="Pathogen Informatics"/>
        </authorList>
    </citation>
    <scope>NUCLEOTIDE SEQUENCE [LARGE SCALE GENOMIC DNA]</scope>
    <source>
        <strain evidence="3 4">SGS1</strain>
    </source>
</reference>
<dbReference type="KEGG" id="prel:PRELSG_1464800"/>
<gene>
    <name evidence="3" type="ORF">PRELSG_1464800</name>
</gene>
<dbReference type="PANTHER" id="PTHR23419:SF8">
    <property type="entry name" value="FI09726P"/>
    <property type="match status" value="1"/>
</dbReference>
<dbReference type="VEuPathDB" id="PlasmoDB:PRELSG_1464800"/>
<dbReference type="OrthoDB" id="2017693at2759"/>
<dbReference type="Gene3D" id="3.30.70.120">
    <property type="match status" value="1"/>
</dbReference>
<comment type="similarity">
    <text evidence="1">Belongs to the CutA family.</text>
</comment>
<evidence type="ECO:0000256" key="2">
    <source>
        <dbReference type="SAM" id="SignalP"/>
    </source>
</evidence>
<dbReference type="AlphaFoldDB" id="A0A1J1HBN6"/>
<keyword evidence="4" id="KW-1185">Reference proteome</keyword>
<dbReference type="InterPro" id="IPR015867">
    <property type="entry name" value="N-reg_PII/ATP_PRibTrfase_C"/>
</dbReference>
<dbReference type="Proteomes" id="UP000220158">
    <property type="component" value="Chromosome 14"/>
</dbReference>
<dbReference type="InterPro" id="IPR004323">
    <property type="entry name" value="Ion_tolerance_CutA"/>
</dbReference>
<dbReference type="Pfam" id="PF03091">
    <property type="entry name" value="CutA1"/>
    <property type="match status" value="1"/>
</dbReference>
<dbReference type="OMA" id="NEFLMMI"/>
<name>A0A1J1HBN6_PLARL</name>
<organism evidence="3 4">
    <name type="scientific">Plasmodium relictum</name>
    <dbReference type="NCBI Taxonomy" id="85471"/>
    <lineage>
        <taxon>Eukaryota</taxon>
        <taxon>Sar</taxon>
        <taxon>Alveolata</taxon>
        <taxon>Apicomplexa</taxon>
        <taxon>Aconoidasida</taxon>
        <taxon>Haemosporida</taxon>
        <taxon>Plasmodiidae</taxon>
        <taxon>Plasmodium</taxon>
        <taxon>Plasmodium (Haemamoeba)</taxon>
    </lineage>
</organism>
<evidence type="ECO:0000256" key="1">
    <source>
        <dbReference type="ARBA" id="ARBA00010169"/>
    </source>
</evidence>
<dbReference type="GeneID" id="39739080"/>
<feature type="signal peptide" evidence="2">
    <location>
        <begin position="1"/>
        <end position="16"/>
    </location>
</feature>
<feature type="chain" id="PRO_5012091312" evidence="2">
    <location>
        <begin position="17"/>
        <end position="175"/>
    </location>
</feature>
<accession>A0A1J1HBN6</accession>
<dbReference type="EMBL" id="LN835309">
    <property type="protein sequence ID" value="CRH02913.1"/>
    <property type="molecule type" value="Genomic_DNA"/>
</dbReference>
<evidence type="ECO:0000313" key="4">
    <source>
        <dbReference type="Proteomes" id="UP000220158"/>
    </source>
</evidence>
<dbReference type="RefSeq" id="XP_028535433.1">
    <property type="nucleotide sequence ID" value="XM_028679751.1"/>
</dbReference>
<protein>
    <submittedName>
        <fullName evidence="3">CutA, putative</fullName>
    </submittedName>
</protein>